<sequence length="158" mass="17715">MKTLHYKSYIGSAEIDLDTGVCVGKLLFIDDLVTYQSKDPAKLRYEFENAVDDYLETCKEIGKTPDRSMSGQFNVRVPPNDHRRAALMALKTGKSLNAIVVEALRSFLDANEDHQSRTALQLILRFVSLKSTTATSGSGQRLHWTTLSNNSTEENHVH</sequence>
<dbReference type="SUPFAM" id="SSF143100">
    <property type="entry name" value="TTHA1013/TTHA0281-like"/>
    <property type="match status" value="1"/>
</dbReference>
<dbReference type="InterPro" id="IPR008651">
    <property type="entry name" value="Uncharacterised_HicB"/>
</dbReference>
<evidence type="ECO:0000313" key="3">
    <source>
        <dbReference type="Proteomes" id="UP000831607"/>
    </source>
</evidence>
<protein>
    <submittedName>
        <fullName evidence="2">Type II toxin-antitoxin system HicB family antitoxin</fullName>
    </submittedName>
</protein>
<evidence type="ECO:0000313" key="2">
    <source>
        <dbReference type="EMBL" id="UOD51324.1"/>
    </source>
</evidence>
<dbReference type="InterPro" id="IPR035069">
    <property type="entry name" value="TTHA1013/TTHA0281-like"/>
</dbReference>
<gene>
    <name evidence="2" type="ORF">DHf2319_05665</name>
</gene>
<dbReference type="InterPro" id="IPR010985">
    <property type="entry name" value="Ribbon_hlx_hlx"/>
</dbReference>
<feature type="region of interest" description="Disordered" evidence="1">
    <location>
        <begin position="135"/>
        <end position="158"/>
    </location>
</feature>
<dbReference type="RefSeq" id="WP_369810224.1">
    <property type="nucleotide sequence ID" value="NZ_CP063982.1"/>
</dbReference>
<feature type="compositionally biased region" description="Polar residues" evidence="1">
    <location>
        <begin position="135"/>
        <end position="152"/>
    </location>
</feature>
<reference evidence="2 3" key="1">
    <citation type="submission" date="2020-11" db="EMBL/GenBank/DDBJ databases">
        <title>Algicoccus daihaiensis sp.nov., isolated from Daihai Lake in Inner Mongolia.</title>
        <authorList>
            <person name="Kai J."/>
        </authorList>
    </citation>
    <scope>NUCLEOTIDE SEQUENCE [LARGE SCALE GENOMIC DNA]</scope>
    <source>
        <strain evidence="3">f23</strain>
    </source>
</reference>
<evidence type="ECO:0000256" key="1">
    <source>
        <dbReference type="SAM" id="MobiDB-lite"/>
    </source>
</evidence>
<keyword evidence="3" id="KW-1185">Reference proteome</keyword>
<dbReference type="SUPFAM" id="SSF47598">
    <property type="entry name" value="Ribbon-helix-helix"/>
    <property type="match status" value="1"/>
</dbReference>
<name>A0ABY4AMC3_9BURK</name>
<dbReference type="Pfam" id="PF05534">
    <property type="entry name" value="HicB"/>
    <property type="match status" value="1"/>
</dbReference>
<accession>A0ABY4AMC3</accession>
<dbReference type="EMBL" id="CP063982">
    <property type="protein sequence ID" value="UOD51324.1"/>
    <property type="molecule type" value="Genomic_DNA"/>
</dbReference>
<dbReference type="Proteomes" id="UP000831607">
    <property type="component" value="Chromosome"/>
</dbReference>
<organism evidence="2 3">
    <name type="scientific">Orrella daihaiensis</name>
    <dbReference type="NCBI Taxonomy" id="2782176"/>
    <lineage>
        <taxon>Bacteria</taxon>
        <taxon>Pseudomonadati</taxon>
        <taxon>Pseudomonadota</taxon>
        <taxon>Betaproteobacteria</taxon>
        <taxon>Burkholderiales</taxon>
        <taxon>Alcaligenaceae</taxon>
        <taxon>Orrella</taxon>
    </lineage>
</organism>
<proteinExistence type="predicted"/>